<accession>A0AC35U9J3</accession>
<evidence type="ECO:0000313" key="1">
    <source>
        <dbReference type="Proteomes" id="UP000095286"/>
    </source>
</evidence>
<organism evidence="1 2">
    <name type="scientific">Rhabditophanes sp. KR3021</name>
    <dbReference type="NCBI Taxonomy" id="114890"/>
    <lineage>
        <taxon>Eukaryota</taxon>
        <taxon>Metazoa</taxon>
        <taxon>Ecdysozoa</taxon>
        <taxon>Nematoda</taxon>
        <taxon>Chromadorea</taxon>
        <taxon>Rhabditida</taxon>
        <taxon>Tylenchina</taxon>
        <taxon>Panagrolaimomorpha</taxon>
        <taxon>Strongyloidoidea</taxon>
        <taxon>Alloionematidae</taxon>
        <taxon>Rhabditophanes</taxon>
    </lineage>
</organism>
<proteinExistence type="predicted"/>
<sequence>MNFDVIRRTDPCDDYESIQLVGTGTYGECFKSLEIKTGNIVAVKIVKLETGDNFTTIQQEIHMLRSCTHPNIIAYYSSFLNRNKLYIVMEYCSGGSLQVRIEIKLTGPLKEPQIAFVCRETLRGLHYLHSMGKVHRDIKGANILLTEAGNVKLADFGVAAQITATIGKRKSFIGTPYWMSPDVACVEKKGGYGFECDVWAVGITAIELAELQPPHFEMHPMTVLYMMTKSNYKPPRLQDKEKWSPLFHEFVKLCLTKNPKRRPSPEKLLTTTNFVIGELSSHLTRELLDKVNNPGRPKSSMPEDDPSSRLSSFSDMSTINYSDAYPVAATASTPRQRLSFNSSVKINPIEGEHKATFFIDSGTMKAEEVENIQSPGNIKIIRRPTIHPPPPPNQVTTPPVPRPLHKSETEPTSHFRGVLSTPAVKMGACFINIFHGCEYRIHCTATWTNPQTKKKLLIIGAEEGLFTLDLEMLHEAALEPINKRKCVWLYVIKDVLIALQGRSPYLYRHDLVALTQNNITQKLSKTVNKIPERFLPKRLAVSVRMSDSKDCIQCCIEISPLGNKSIYCCCVVPNGLVLFQWYEPYQKFLLLKKIEVSKFPSLPLKPFQLLFGSNASDSDFPRVCLGVYRCTETSRFLLYMGDYNDYGETGSSSGSSQEEDGNATLTMKRLPKLSLSTPSFSCSTIEKIEVKSMKQLNSNTIIMAYNNKVVLIDMEGNLKVNNCITEQGTIVQIGQDDFYEGGNFYTCGQDTFNKELKRKAKHATNEYSGEIEECEKSDRYVKEGFVMSCVEDKFLGCVDWNGDLVKEGLFVIDNGLLRRCHLSSNGLKIRSEPKGCYNGTEDDDPTDEIFHVKKYAIWRYEDLDLRCGDDGIAVYKCHVDGNTIHTGNAWVDKDGTYHFCK</sequence>
<evidence type="ECO:0000313" key="2">
    <source>
        <dbReference type="WBParaSite" id="RSKR_0000894700.2"/>
    </source>
</evidence>
<dbReference type="Proteomes" id="UP000095286">
    <property type="component" value="Unplaced"/>
</dbReference>
<name>A0AC35U9J3_9BILA</name>
<reference evidence="2" key="1">
    <citation type="submission" date="2016-11" db="UniProtKB">
        <authorList>
            <consortium name="WormBaseParasite"/>
        </authorList>
    </citation>
    <scope>IDENTIFICATION</scope>
    <source>
        <strain evidence="2">KR3021</strain>
    </source>
</reference>
<dbReference type="WBParaSite" id="RSKR_0000894700.2">
    <property type="protein sequence ID" value="RSKR_0000894700.2"/>
    <property type="gene ID" value="RSKR_0000894700"/>
</dbReference>
<protein>
    <submittedName>
        <fullName evidence="2">Non-specific serine/threonine protein kinase</fullName>
    </submittedName>
</protein>